<evidence type="ECO:0000313" key="2">
    <source>
        <dbReference type="Proteomes" id="UP000775213"/>
    </source>
</evidence>
<sequence length="223" mass="25913">MYACNTVNFIILVSAPNVFYGEWCKMIILDDVSKTKKIQEMEYDDLERSYKGGVGGVARDCKGRLLFAFGFSSLHWDHSDLEYQSILSLKYVLQEWMFELKGIIIEGDNVNVMKHIQILTLFDRSTHQLILTLAYPFNSELLPHSYIICLLNINYVDPELEQAEGGPTPAPAPTPIHQSSKYKELLQRFDQWETHSDTYVVEKHQQHKMDMAWFGEQFTSIHR</sequence>
<gene>
    <name evidence="1" type="ORF">IEQ34_022676</name>
</gene>
<dbReference type="Proteomes" id="UP000775213">
    <property type="component" value="Unassembled WGS sequence"/>
</dbReference>
<reference evidence="1 2" key="1">
    <citation type="journal article" date="2021" name="Hortic Res">
        <title>Chromosome-scale assembly of the Dendrobium chrysotoxum genome enhances the understanding of orchid evolution.</title>
        <authorList>
            <person name="Zhang Y."/>
            <person name="Zhang G.Q."/>
            <person name="Zhang D."/>
            <person name="Liu X.D."/>
            <person name="Xu X.Y."/>
            <person name="Sun W.H."/>
            <person name="Yu X."/>
            <person name="Zhu X."/>
            <person name="Wang Z.W."/>
            <person name="Zhao X."/>
            <person name="Zhong W.Y."/>
            <person name="Chen H."/>
            <person name="Yin W.L."/>
            <person name="Huang T."/>
            <person name="Niu S.C."/>
            <person name="Liu Z.J."/>
        </authorList>
    </citation>
    <scope>NUCLEOTIDE SEQUENCE [LARGE SCALE GENOMIC DNA]</scope>
    <source>
        <strain evidence="1">Lindl</strain>
    </source>
</reference>
<proteinExistence type="predicted"/>
<dbReference type="EMBL" id="JAGFBR010000019">
    <property type="protein sequence ID" value="KAH0448876.1"/>
    <property type="molecule type" value="Genomic_DNA"/>
</dbReference>
<dbReference type="AlphaFoldDB" id="A0AAV7FXS9"/>
<evidence type="ECO:0000313" key="1">
    <source>
        <dbReference type="EMBL" id="KAH0448876.1"/>
    </source>
</evidence>
<comment type="caution">
    <text evidence="1">The sequence shown here is derived from an EMBL/GenBank/DDBJ whole genome shotgun (WGS) entry which is preliminary data.</text>
</comment>
<keyword evidence="2" id="KW-1185">Reference proteome</keyword>
<protein>
    <recommendedName>
        <fullName evidence="3">RNase H type-1 domain-containing protein</fullName>
    </recommendedName>
</protein>
<organism evidence="1 2">
    <name type="scientific">Dendrobium chrysotoxum</name>
    <name type="common">Orchid</name>
    <dbReference type="NCBI Taxonomy" id="161865"/>
    <lineage>
        <taxon>Eukaryota</taxon>
        <taxon>Viridiplantae</taxon>
        <taxon>Streptophyta</taxon>
        <taxon>Embryophyta</taxon>
        <taxon>Tracheophyta</taxon>
        <taxon>Spermatophyta</taxon>
        <taxon>Magnoliopsida</taxon>
        <taxon>Liliopsida</taxon>
        <taxon>Asparagales</taxon>
        <taxon>Orchidaceae</taxon>
        <taxon>Epidendroideae</taxon>
        <taxon>Malaxideae</taxon>
        <taxon>Dendrobiinae</taxon>
        <taxon>Dendrobium</taxon>
    </lineage>
</organism>
<accession>A0AAV7FXS9</accession>
<evidence type="ECO:0008006" key="3">
    <source>
        <dbReference type="Google" id="ProtNLM"/>
    </source>
</evidence>
<name>A0AAV7FXS9_DENCH</name>